<protein>
    <recommendedName>
        <fullName evidence="3">Tetratricopeptide repeat protein</fullName>
    </recommendedName>
</protein>
<dbReference type="PANTHER" id="PTHR16056:SF20">
    <property type="entry name" value="C2H2-TYPE DOMAIN-CONTAINING PROTEIN-RELATED"/>
    <property type="match status" value="1"/>
</dbReference>
<proteinExistence type="predicted"/>
<organism evidence="1 2">
    <name type="scientific">Ancylostoma ceylanicum</name>
    <dbReference type="NCBI Taxonomy" id="53326"/>
    <lineage>
        <taxon>Eukaryota</taxon>
        <taxon>Metazoa</taxon>
        <taxon>Ecdysozoa</taxon>
        <taxon>Nematoda</taxon>
        <taxon>Chromadorea</taxon>
        <taxon>Rhabditida</taxon>
        <taxon>Rhabditina</taxon>
        <taxon>Rhabditomorpha</taxon>
        <taxon>Strongyloidea</taxon>
        <taxon>Ancylostomatidae</taxon>
        <taxon>Ancylostomatinae</taxon>
        <taxon>Ancylostoma</taxon>
    </lineage>
</organism>
<dbReference type="GO" id="GO:0005876">
    <property type="term" value="C:spindle microtubule"/>
    <property type="evidence" value="ECO:0007669"/>
    <property type="project" value="TreeGrafter"/>
</dbReference>
<dbReference type="SUPFAM" id="SSF48452">
    <property type="entry name" value="TPR-like"/>
    <property type="match status" value="1"/>
</dbReference>
<accession>A0A0D6LNH3</accession>
<dbReference type="Gene3D" id="1.25.40.10">
    <property type="entry name" value="Tetratricopeptide repeat domain"/>
    <property type="match status" value="1"/>
</dbReference>
<dbReference type="InterPro" id="IPR011990">
    <property type="entry name" value="TPR-like_helical_dom_sf"/>
</dbReference>
<name>A0A0D6LNH3_9BILA</name>
<gene>
    <name evidence="1" type="ORF">ANCCEY_11722</name>
</gene>
<sequence>MEQGEIRCSCRGRGSCRAEEPLVAEWWVHRLPGLGCHAMCKDIHEVAPLFGTDYIEQGYNKLMQHYLAGNKNPELLWRLTRATLETADLDKNHWRRAQLICEGRTYGIEAAFYAENNPNALRWAAVATAYYCDFLSGQEKIEECKKSIDYTLKGLRINPDDHVLLFIKGRWMLYFCGLSSLEKERVRHVFHLTGREPTVSVGQAQATLMRAYSIEPRHLPTLQYLALCWLAQGDASMAKYYLKEALDLRVEGCNLHVQAECAQLFRQCV</sequence>
<dbReference type="InterPro" id="IPR049039">
    <property type="entry name" value="RMD1-3_a_helical_rpt"/>
</dbReference>
<evidence type="ECO:0000313" key="1">
    <source>
        <dbReference type="EMBL" id="EPB69192.1"/>
    </source>
</evidence>
<dbReference type="GO" id="GO:0008017">
    <property type="term" value="F:microtubule binding"/>
    <property type="evidence" value="ECO:0007669"/>
    <property type="project" value="TreeGrafter"/>
</dbReference>
<evidence type="ECO:0000313" key="2">
    <source>
        <dbReference type="Proteomes" id="UP000054495"/>
    </source>
</evidence>
<dbReference type="Proteomes" id="UP000054495">
    <property type="component" value="Unassembled WGS sequence"/>
</dbReference>
<dbReference type="EMBL" id="KE125325">
    <property type="protein sequence ID" value="EPB69192.1"/>
    <property type="molecule type" value="Genomic_DNA"/>
</dbReference>
<keyword evidence="2" id="KW-1185">Reference proteome</keyword>
<dbReference type="PANTHER" id="PTHR16056">
    <property type="entry name" value="REGULATOR OF MICROTUBULE DYNAMICS PROTEIN"/>
    <property type="match status" value="1"/>
</dbReference>
<dbReference type="AlphaFoldDB" id="A0A0D6LNH3"/>
<dbReference type="Pfam" id="PF21033">
    <property type="entry name" value="RMD1-3"/>
    <property type="match status" value="1"/>
</dbReference>
<dbReference type="GO" id="GO:0005739">
    <property type="term" value="C:mitochondrion"/>
    <property type="evidence" value="ECO:0007669"/>
    <property type="project" value="TreeGrafter"/>
</dbReference>
<evidence type="ECO:0008006" key="3">
    <source>
        <dbReference type="Google" id="ProtNLM"/>
    </source>
</evidence>
<dbReference type="GO" id="GO:0097431">
    <property type="term" value="C:mitotic spindle pole"/>
    <property type="evidence" value="ECO:0007669"/>
    <property type="project" value="TreeGrafter"/>
</dbReference>
<reference evidence="1 2" key="1">
    <citation type="submission" date="2013-05" db="EMBL/GenBank/DDBJ databases">
        <title>Draft genome of the parasitic nematode Anyclostoma ceylanicum.</title>
        <authorList>
            <person name="Mitreva M."/>
        </authorList>
    </citation>
    <scope>NUCLEOTIDE SEQUENCE [LARGE SCALE GENOMIC DNA]</scope>
</reference>